<name>A0A2N1KUZ5_9GLOM</name>
<gene>
    <name evidence="1" type="ORF">RhiirC2_672116</name>
</gene>
<evidence type="ECO:0000313" key="1">
    <source>
        <dbReference type="EMBL" id="PKK40958.1"/>
    </source>
</evidence>
<reference evidence="1 2" key="2">
    <citation type="submission" date="2017-10" db="EMBL/GenBank/DDBJ databases">
        <title>Extensive intraspecific genome diversity in a model arbuscular mycorrhizal fungus.</title>
        <authorList>
            <person name="Chen E.C.H."/>
            <person name="Morin E."/>
            <person name="Baudet D."/>
            <person name="Noel J."/>
            <person name="Ndikumana S."/>
            <person name="Charron P."/>
            <person name="St-Onge C."/>
            <person name="Giorgi J."/>
            <person name="Grigoriev I.V."/>
            <person name="Roux C."/>
            <person name="Martin F.M."/>
            <person name="Corradi N."/>
        </authorList>
    </citation>
    <scope>NUCLEOTIDE SEQUENCE [LARGE SCALE GENOMIC DNA]</scope>
    <source>
        <strain evidence="1 2">C2</strain>
    </source>
</reference>
<organism evidence="1 2">
    <name type="scientific">Rhizophagus irregularis</name>
    <dbReference type="NCBI Taxonomy" id="588596"/>
    <lineage>
        <taxon>Eukaryota</taxon>
        <taxon>Fungi</taxon>
        <taxon>Fungi incertae sedis</taxon>
        <taxon>Mucoromycota</taxon>
        <taxon>Glomeromycotina</taxon>
        <taxon>Glomeromycetes</taxon>
        <taxon>Glomerales</taxon>
        <taxon>Glomeraceae</taxon>
        <taxon>Rhizophagus</taxon>
    </lineage>
</organism>
<evidence type="ECO:0000313" key="2">
    <source>
        <dbReference type="Proteomes" id="UP000233469"/>
    </source>
</evidence>
<reference evidence="1 2" key="1">
    <citation type="submission" date="2016-04" db="EMBL/GenBank/DDBJ databases">
        <title>Genome analyses suggest a sexual origin of heterokaryosis in a supposedly ancient asexual fungus.</title>
        <authorList>
            <person name="Ropars J."/>
            <person name="Sedzielewska K."/>
            <person name="Noel J."/>
            <person name="Charron P."/>
            <person name="Farinelli L."/>
            <person name="Marton T."/>
            <person name="Kruger M."/>
            <person name="Pelin A."/>
            <person name="Brachmann A."/>
            <person name="Corradi N."/>
        </authorList>
    </citation>
    <scope>NUCLEOTIDE SEQUENCE [LARGE SCALE GENOMIC DNA]</scope>
    <source>
        <strain evidence="1 2">C2</strain>
    </source>
</reference>
<comment type="caution">
    <text evidence="1">The sequence shown here is derived from an EMBL/GenBank/DDBJ whole genome shotgun (WGS) entry which is preliminary data.</text>
</comment>
<protein>
    <submittedName>
        <fullName evidence="1">Uncharacterized protein</fullName>
    </submittedName>
</protein>
<dbReference type="EMBL" id="LLXL01010152">
    <property type="protein sequence ID" value="PKK40958.1"/>
    <property type="molecule type" value="Genomic_DNA"/>
</dbReference>
<accession>A0A2N1KUZ5</accession>
<proteinExistence type="predicted"/>
<sequence>MKRVPEVLISVPITTICKFARKSWRYMDAYDKGLEGRTAEWAVSKYKSHR</sequence>
<dbReference type="AlphaFoldDB" id="A0A2N1KUZ5"/>
<dbReference type="Proteomes" id="UP000233469">
    <property type="component" value="Unassembled WGS sequence"/>
</dbReference>